<dbReference type="InterPro" id="IPR020269">
    <property type="entry name" value="Phage_Mu_Releasin"/>
</dbReference>
<dbReference type="EMBL" id="NWSV01000002">
    <property type="protein sequence ID" value="PDT05718.1"/>
    <property type="molecule type" value="Genomic_DNA"/>
</dbReference>
<dbReference type="GO" id="GO:0006508">
    <property type="term" value="P:proteolysis"/>
    <property type="evidence" value="ECO:0007669"/>
    <property type="project" value="UniProtKB-KW"/>
</dbReference>
<dbReference type="RefSeq" id="WP_097610790.1">
    <property type="nucleotide sequence ID" value="NZ_NWSV01000002.1"/>
</dbReference>
<name>A0A2A6JIG0_9HYPH</name>
<evidence type="ECO:0000313" key="3">
    <source>
        <dbReference type="Proteomes" id="UP000220768"/>
    </source>
</evidence>
<dbReference type="Proteomes" id="UP000220768">
    <property type="component" value="Unassembled WGS sequence"/>
</dbReference>
<organism evidence="2 3">
    <name type="scientific">Rhizobium chutanense</name>
    <dbReference type="NCBI Taxonomy" id="2035448"/>
    <lineage>
        <taxon>Bacteria</taxon>
        <taxon>Pseudomonadati</taxon>
        <taxon>Pseudomonadota</taxon>
        <taxon>Alphaproteobacteria</taxon>
        <taxon>Hyphomicrobiales</taxon>
        <taxon>Rhizobiaceae</taxon>
        <taxon>Rhizobium/Agrobacterium group</taxon>
        <taxon>Rhizobium</taxon>
    </lineage>
</organism>
<proteinExistence type="predicted"/>
<dbReference type="Gene3D" id="1.20.5.340">
    <property type="match status" value="1"/>
</dbReference>
<keyword evidence="2" id="KW-0645">Protease</keyword>
<keyword evidence="1" id="KW-1133">Transmembrane helix</keyword>
<accession>A0A2A6JIG0</accession>
<dbReference type="GO" id="GO:0008233">
    <property type="term" value="F:peptidase activity"/>
    <property type="evidence" value="ECO:0007669"/>
    <property type="project" value="UniProtKB-KW"/>
</dbReference>
<keyword evidence="1" id="KW-0472">Membrane</keyword>
<keyword evidence="1" id="KW-0812">Transmembrane</keyword>
<gene>
    <name evidence="2" type="ORF">CO666_03695</name>
</gene>
<evidence type="ECO:0000256" key="1">
    <source>
        <dbReference type="SAM" id="Phobius"/>
    </source>
</evidence>
<reference evidence="2 3" key="1">
    <citation type="submission" date="2017-09" db="EMBL/GenBank/DDBJ databases">
        <title>Comparative genomics of rhizobia isolated from Phaseolus vulgaris in China.</title>
        <authorList>
            <person name="Tong W."/>
        </authorList>
    </citation>
    <scope>NUCLEOTIDE SEQUENCE [LARGE SCALE GENOMIC DNA]</scope>
    <source>
        <strain evidence="2 3">C5</strain>
    </source>
</reference>
<dbReference type="Pfam" id="PF10805">
    <property type="entry name" value="DUF2730"/>
    <property type="match status" value="1"/>
</dbReference>
<keyword evidence="3" id="KW-1185">Reference proteome</keyword>
<keyword evidence="2" id="KW-0378">Hydrolase</keyword>
<feature type="transmembrane region" description="Helical" evidence="1">
    <location>
        <begin position="6"/>
        <end position="27"/>
    </location>
</feature>
<protein>
    <submittedName>
        <fullName evidence="2">Clp protease</fullName>
    </submittedName>
</protein>
<sequence>MDPKEYAIWISLALGVIALLGHLKGWINSGEKSLADKVKATEGRIKAVEDRLESHATRILSIEGELRHLPDREGFHRLEMRMTELTGQLNTMTERLKPVEAIGERLQELLLERAK</sequence>
<evidence type="ECO:0000313" key="2">
    <source>
        <dbReference type="EMBL" id="PDT05718.1"/>
    </source>
</evidence>
<dbReference type="AlphaFoldDB" id="A0A2A6JIG0"/>
<comment type="caution">
    <text evidence="2">The sequence shown here is derived from an EMBL/GenBank/DDBJ whole genome shotgun (WGS) entry which is preliminary data.</text>
</comment>